<comment type="similarity">
    <text evidence="2 12">Belongs to the G-protein coupled receptor T2R family.</text>
</comment>
<organism evidence="15 16">
    <name type="scientific">Oryctolagus cuniculus</name>
    <name type="common">Rabbit</name>
    <dbReference type="NCBI Taxonomy" id="9986"/>
    <lineage>
        <taxon>Eukaryota</taxon>
        <taxon>Metazoa</taxon>
        <taxon>Chordata</taxon>
        <taxon>Craniata</taxon>
        <taxon>Vertebrata</taxon>
        <taxon>Euteleostomi</taxon>
        <taxon>Mammalia</taxon>
        <taxon>Eutheria</taxon>
        <taxon>Euarchontoglires</taxon>
        <taxon>Glires</taxon>
        <taxon>Lagomorpha</taxon>
        <taxon>Leporidae</taxon>
        <taxon>Oryctolagus</taxon>
    </lineage>
</organism>
<feature type="transmembrane region" description="Helical" evidence="14">
    <location>
        <begin position="128"/>
        <end position="146"/>
    </location>
</feature>
<keyword evidence="7 13" id="KW-0297">G-protein coupled receptor</keyword>
<dbReference type="Pfam" id="PF05296">
    <property type="entry name" value="TAS2R"/>
    <property type="match status" value="1"/>
</dbReference>
<evidence type="ECO:0000256" key="2">
    <source>
        <dbReference type="ARBA" id="ARBA00007376"/>
    </source>
</evidence>
<dbReference type="AlphaFoldDB" id="A0A5F9DRI1"/>
<keyword evidence="4 13" id="KW-0716">Sensory transduction</keyword>
<evidence type="ECO:0000256" key="8">
    <source>
        <dbReference type="ARBA" id="ARBA00023136"/>
    </source>
</evidence>
<accession>A0A5F9DRI1</accession>
<dbReference type="PANTHER" id="PTHR11394">
    <property type="entry name" value="TASTE RECEPTOR TYPE 2"/>
    <property type="match status" value="1"/>
</dbReference>
<dbReference type="Gene3D" id="1.20.1070.10">
    <property type="entry name" value="Rhodopsin 7-helix transmembrane proteins"/>
    <property type="match status" value="1"/>
</dbReference>
<dbReference type="InterPro" id="IPR007960">
    <property type="entry name" value="TAS2R"/>
</dbReference>
<evidence type="ECO:0000256" key="14">
    <source>
        <dbReference type="SAM" id="Phobius"/>
    </source>
</evidence>
<keyword evidence="16" id="KW-1185">Reference proteome</keyword>
<evidence type="ECO:0000256" key="13">
    <source>
        <dbReference type="RuleBase" id="RU004424"/>
    </source>
</evidence>
<keyword evidence="9 13" id="KW-0675">Receptor</keyword>
<keyword evidence="6 14" id="KW-1133">Transmembrane helix</keyword>
<evidence type="ECO:0000256" key="9">
    <source>
        <dbReference type="ARBA" id="ARBA00023170"/>
    </source>
</evidence>
<evidence type="ECO:0000256" key="6">
    <source>
        <dbReference type="ARBA" id="ARBA00022989"/>
    </source>
</evidence>
<evidence type="ECO:0000256" key="5">
    <source>
        <dbReference type="ARBA" id="ARBA00022692"/>
    </source>
</evidence>
<dbReference type="GO" id="GO:0033038">
    <property type="term" value="F:bitter taste receptor activity"/>
    <property type="evidence" value="ECO:0007669"/>
    <property type="project" value="InterPro"/>
</dbReference>
<proteinExistence type="inferred from homology"/>
<evidence type="ECO:0000256" key="7">
    <source>
        <dbReference type="ARBA" id="ARBA00023040"/>
    </source>
</evidence>
<evidence type="ECO:0000256" key="3">
    <source>
        <dbReference type="ARBA" id="ARBA00022480"/>
    </source>
</evidence>
<dbReference type="GO" id="GO:0004930">
    <property type="term" value="F:G protein-coupled receptor activity"/>
    <property type="evidence" value="ECO:0007669"/>
    <property type="project" value="UniProtKB-KW"/>
</dbReference>
<evidence type="ECO:0000313" key="15">
    <source>
        <dbReference type="Ensembl" id="ENSOCUP00000048650.1"/>
    </source>
</evidence>
<keyword evidence="8 13" id="KW-0472">Membrane</keyword>
<dbReference type="Ensembl" id="ENSOCUT00000051240.1">
    <property type="protein sequence ID" value="ENSOCUP00000048650.1"/>
    <property type="gene ID" value="ENSOCUG00000039068.1"/>
</dbReference>
<dbReference type="PANTHER" id="PTHR11394:SF27">
    <property type="entry name" value="TASTE RECEPTOR TYPE 2 MEMBER 20"/>
    <property type="match status" value="1"/>
</dbReference>
<dbReference type="FunFam" id="1.20.1070.10:FF:000042">
    <property type="entry name" value="Taste receptor type 2 member 7"/>
    <property type="match status" value="1"/>
</dbReference>
<comment type="subcellular location">
    <subcellularLocation>
        <location evidence="1 13">Membrane</location>
        <topology evidence="1 13">Multi-pass membrane protein</topology>
    </subcellularLocation>
</comment>
<dbReference type="GeneTree" id="ENSGT01150000286975"/>
<dbReference type="GO" id="GO:0016020">
    <property type="term" value="C:membrane"/>
    <property type="evidence" value="ECO:0007669"/>
    <property type="project" value="UniProtKB-SubCell"/>
</dbReference>
<reference evidence="15 16" key="1">
    <citation type="journal article" date="2011" name="Nature">
        <title>A high-resolution map of human evolutionary constraint using 29 mammals.</title>
        <authorList>
            <person name="Lindblad-Toh K."/>
            <person name="Garber M."/>
            <person name="Zuk O."/>
            <person name="Lin M.F."/>
            <person name="Parker B.J."/>
            <person name="Washietl S."/>
            <person name="Kheradpour P."/>
            <person name="Ernst J."/>
            <person name="Jordan G."/>
            <person name="Mauceli E."/>
            <person name="Ward L.D."/>
            <person name="Lowe C.B."/>
            <person name="Holloway A.K."/>
            <person name="Clamp M."/>
            <person name="Gnerre S."/>
            <person name="Alfoldi J."/>
            <person name="Beal K."/>
            <person name="Chang J."/>
            <person name="Clawson H."/>
            <person name="Cuff J."/>
            <person name="Di Palma F."/>
            <person name="Fitzgerald S."/>
            <person name="Flicek P."/>
            <person name="Guttman M."/>
            <person name="Hubisz M.J."/>
            <person name="Jaffe D.B."/>
            <person name="Jungreis I."/>
            <person name="Kent W.J."/>
            <person name="Kostka D."/>
            <person name="Lara M."/>
            <person name="Martins A.L."/>
            <person name="Massingham T."/>
            <person name="Moltke I."/>
            <person name="Raney B.J."/>
            <person name="Rasmussen M.D."/>
            <person name="Robinson J."/>
            <person name="Stark A."/>
            <person name="Vilella A.J."/>
            <person name="Wen J."/>
            <person name="Xie X."/>
            <person name="Zody M.C."/>
            <person name="Baldwin J."/>
            <person name="Bloom T."/>
            <person name="Chin C.W."/>
            <person name="Heiman D."/>
            <person name="Nicol R."/>
            <person name="Nusbaum C."/>
            <person name="Young S."/>
            <person name="Wilkinson J."/>
            <person name="Worley K.C."/>
            <person name="Kovar C.L."/>
            <person name="Muzny D.M."/>
            <person name="Gibbs R.A."/>
            <person name="Cree A."/>
            <person name="Dihn H.H."/>
            <person name="Fowler G."/>
            <person name="Jhangiani S."/>
            <person name="Joshi V."/>
            <person name="Lee S."/>
            <person name="Lewis L.R."/>
            <person name="Nazareth L.V."/>
            <person name="Okwuonu G."/>
            <person name="Santibanez J."/>
            <person name="Warren W.C."/>
            <person name="Mardis E.R."/>
            <person name="Weinstock G.M."/>
            <person name="Wilson R.K."/>
            <person name="Delehaunty K."/>
            <person name="Dooling D."/>
            <person name="Fronik C."/>
            <person name="Fulton L."/>
            <person name="Fulton B."/>
            <person name="Graves T."/>
            <person name="Minx P."/>
            <person name="Sodergren E."/>
            <person name="Birney E."/>
            <person name="Margulies E.H."/>
            <person name="Herrero J."/>
            <person name="Green E.D."/>
            <person name="Haussler D."/>
            <person name="Siepel A."/>
            <person name="Goldman N."/>
            <person name="Pollard K.S."/>
            <person name="Pedersen J.S."/>
            <person name="Lander E.S."/>
            <person name="Kellis M."/>
        </authorList>
    </citation>
    <scope>NUCLEOTIDE SEQUENCE [LARGE SCALE GENOMIC DNA]</scope>
    <source>
        <strain evidence="16">Thorbecke</strain>
    </source>
</reference>
<feature type="transmembrane region" description="Helical" evidence="14">
    <location>
        <begin position="185"/>
        <end position="206"/>
    </location>
</feature>
<keyword evidence="10" id="KW-0325">Glycoprotein</keyword>
<protein>
    <recommendedName>
        <fullName evidence="13">Taste receptor type 2</fullName>
    </recommendedName>
</protein>
<reference evidence="15" key="3">
    <citation type="submission" date="2025-09" db="UniProtKB">
        <authorList>
            <consortium name="Ensembl"/>
        </authorList>
    </citation>
    <scope>IDENTIFICATION</scope>
    <source>
        <strain evidence="15">Thorbecke</strain>
    </source>
</reference>
<dbReference type="FunCoup" id="A0A5F9DRI1">
    <property type="interactions" value="10"/>
</dbReference>
<evidence type="ECO:0000256" key="11">
    <source>
        <dbReference type="ARBA" id="ARBA00023224"/>
    </source>
</evidence>
<dbReference type="InParanoid" id="A0A5F9DRI1"/>
<sequence>MTSLIVSILSIPVMVEFVLGNFANAFIALVNCIDWLKRKKLTSADGILTALAISRIALLCVVLMYFESIVFNPTSYSGQIRIAIMIAWAIAHHFSSWFATILSIFYLLKIANLSNFFFLYLKKHINSVILLVLLGSLLFLFCHIISMNAKAVVLINENEENLTWKSNFTDIIHLSNVQVLTVTNLVPFITSLLCLLLLIHSLYKHLKKIQLNGKGSQDLSTKVHVKAMQMVVSFLLLFALYFLFVTATIWNFNGLHTKPLLLLCHAFAFIFPSSHSFLLILVNRKLNQAFLLMLGQVRCRLKKWNPSNL</sequence>
<keyword evidence="11 13" id="KW-0807">Transducer</keyword>
<evidence type="ECO:0000313" key="16">
    <source>
        <dbReference type="Proteomes" id="UP000001811"/>
    </source>
</evidence>
<evidence type="ECO:0000256" key="10">
    <source>
        <dbReference type="ARBA" id="ARBA00023180"/>
    </source>
</evidence>
<feature type="transmembrane region" description="Helical" evidence="14">
    <location>
        <begin position="260"/>
        <end position="282"/>
    </location>
</feature>
<evidence type="ECO:0000256" key="12">
    <source>
        <dbReference type="RuleBase" id="RU004423"/>
    </source>
</evidence>
<dbReference type="Proteomes" id="UP000001811">
    <property type="component" value="Unplaced"/>
</dbReference>
<name>A0A5F9DRI1_RABIT</name>
<keyword evidence="5 13" id="KW-0812">Transmembrane</keyword>
<feature type="transmembrane region" description="Helical" evidence="14">
    <location>
        <begin position="86"/>
        <end position="108"/>
    </location>
</feature>
<reference evidence="15" key="2">
    <citation type="submission" date="2025-08" db="UniProtKB">
        <authorList>
            <consortium name="Ensembl"/>
        </authorList>
    </citation>
    <scope>IDENTIFICATION</scope>
    <source>
        <strain evidence="15">Thorbecke</strain>
    </source>
</reference>
<evidence type="ECO:0000256" key="4">
    <source>
        <dbReference type="ARBA" id="ARBA00022606"/>
    </source>
</evidence>
<feature type="transmembrane region" description="Helical" evidence="14">
    <location>
        <begin position="227"/>
        <end position="248"/>
    </location>
</feature>
<evidence type="ECO:0000256" key="1">
    <source>
        <dbReference type="ARBA" id="ARBA00004141"/>
    </source>
</evidence>
<keyword evidence="3 13" id="KW-0919">Taste</keyword>
<dbReference type="SUPFAM" id="SSF81321">
    <property type="entry name" value="Family A G protein-coupled receptor-like"/>
    <property type="match status" value="1"/>
</dbReference>
<feature type="transmembrane region" description="Helical" evidence="14">
    <location>
        <begin position="6"/>
        <end position="33"/>
    </location>
</feature>
<feature type="transmembrane region" description="Helical" evidence="14">
    <location>
        <begin position="45"/>
        <end position="66"/>
    </location>
</feature>